<evidence type="ECO:0000256" key="8">
    <source>
        <dbReference type="ARBA" id="ARBA00022989"/>
    </source>
</evidence>
<keyword evidence="7" id="KW-0067">ATP-binding</keyword>
<feature type="compositionally biased region" description="Polar residues" evidence="12">
    <location>
        <begin position="408"/>
        <end position="422"/>
    </location>
</feature>
<dbReference type="AlphaFoldDB" id="A0A152A7U5"/>
<dbReference type="Gene3D" id="3.40.50.300">
    <property type="entry name" value="P-loop containing nucleotide triphosphate hydrolases"/>
    <property type="match status" value="1"/>
</dbReference>
<evidence type="ECO:0000256" key="10">
    <source>
        <dbReference type="ARBA" id="ARBA00023136"/>
    </source>
</evidence>
<keyword evidence="17" id="KW-1185">Reference proteome</keyword>
<evidence type="ECO:0000256" key="11">
    <source>
        <dbReference type="ARBA" id="ARBA00048778"/>
    </source>
</evidence>
<dbReference type="OMA" id="ITQCTSE"/>
<gene>
    <name evidence="16" type="ORF">DLAC_01109</name>
</gene>
<dbReference type="InterPro" id="IPR050747">
    <property type="entry name" value="Mitochondrial_chaperone_BCS1"/>
</dbReference>
<reference evidence="16 17" key="1">
    <citation type="submission" date="2015-12" db="EMBL/GenBank/DDBJ databases">
        <title>Dictyostelia acquired genes for synthesis and detection of signals that induce cell-type specialization by lateral gene transfer from prokaryotes.</title>
        <authorList>
            <person name="Gloeckner G."/>
            <person name="Schaap P."/>
        </authorList>
    </citation>
    <scope>NUCLEOTIDE SEQUENCE [LARGE SCALE GENOMIC DNA]</scope>
    <source>
        <strain evidence="16 17">TK</strain>
    </source>
</reference>
<evidence type="ECO:0000256" key="4">
    <source>
        <dbReference type="ARBA" id="ARBA00022741"/>
    </source>
</evidence>
<dbReference type="InterPro" id="IPR027417">
    <property type="entry name" value="P-loop_NTPase"/>
</dbReference>
<evidence type="ECO:0000313" key="17">
    <source>
        <dbReference type="Proteomes" id="UP000076078"/>
    </source>
</evidence>
<keyword evidence="4" id="KW-0547">Nucleotide-binding</keyword>
<dbReference type="EMBL" id="LODT01000004">
    <property type="protein sequence ID" value="KYR02278.1"/>
    <property type="molecule type" value="Genomic_DNA"/>
</dbReference>
<dbReference type="InterPro" id="IPR057495">
    <property type="entry name" value="AAA_lid_BCS1"/>
</dbReference>
<comment type="caution">
    <text evidence="16">The sequence shown here is derived from an EMBL/GenBank/DDBJ whole genome shotgun (WGS) entry which is preliminary data.</text>
</comment>
<keyword evidence="5" id="KW-0999">Mitochondrion inner membrane</keyword>
<evidence type="ECO:0000256" key="7">
    <source>
        <dbReference type="ARBA" id="ARBA00022840"/>
    </source>
</evidence>
<evidence type="ECO:0000256" key="3">
    <source>
        <dbReference type="ARBA" id="ARBA00022692"/>
    </source>
</evidence>
<dbReference type="GO" id="GO:0016887">
    <property type="term" value="F:ATP hydrolysis activity"/>
    <property type="evidence" value="ECO:0007669"/>
    <property type="project" value="InterPro"/>
</dbReference>
<dbReference type="SUPFAM" id="SSF52540">
    <property type="entry name" value="P-loop containing nucleoside triphosphate hydrolases"/>
    <property type="match status" value="1"/>
</dbReference>
<dbReference type="OrthoDB" id="10251412at2759"/>
<feature type="domain" description="AAA+ ATPase" evidence="14">
    <location>
        <begin position="217"/>
        <end position="343"/>
    </location>
</feature>
<evidence type="ECO:0000256" key="5">
    <source>
        <dbReference type="ARBA" id="ARBA00022792"/>
    </source>
</evidence>
<name>A0A152A7U5_TIELA</name>
<dbReference type="InterPro" id="IPR003959">
    <property type="entry name" value="ATPase_AAA_core"/>
</dbReference>
<keyword evidence="3 13" id="KW-0812">Transmembrane</keyword>
<feature type="transmembrane region" description="Helical" evidence="13">
    <location>
        <begin position="20"/>
        <end position="42"/>
    </location>
</feature>
<dbReference type="InParanoid" id="A0A152A7U5"/>
<feature type="region of interest" description="Disordered" evidence="12">
    <location>
        <begin position="406"/>
        <end position="445"/>
    </location>
</feature>
<feature type="domain" description="BCS1 N-terminal" evidence="15">
    <location>
        <begin position="22"/>
        <end position="186"/>
    </location>
</feature>
<dbReference type="FunCoup" id="A0A152A7U5">
    <property type="interactions" value="5"/>
</dbReference>
<keyword evidence="8 13" id="KW-1133">Transmembrane helix</keyword>
<dbReference type="STRING" id="361077.A0A152A7U5"/>
<evidence type="ECO:0000256" key="9">
    <source>
        <dbReference type="ARBA" id="ARBA00023128"/>
    </source>
</evidence>
<organism evidence="16 17">
    <name type="scientific">Tieghemostelium lacteum</name>
    <name type="common">Slime mold</name>
    <name type="synonym">Dictyostelium lacteum</name>
    <dbReference type="NCBI Taxonomy" id="361077"/>
    <lineage>
        <taxon>Eukaryota</taxon>
        <taxon>Amoebozoa</taxon>
        <taxon>Evosea</taxon>
        <taxon>Eumycetozoa</taxon>
        <taxon>Dictyostelia</taxon>
        <taxon>Dictyosteliales</taxon>
        <taxon>Raperosteliaceae</taxon>
        <taxon>Tieghemostelium</taxon>
    </lineage>
</organism>
<evidence type="ECO:0000256" key="13">
    <source>
        <dbReference type="SAM" id="Phobius"/>
    </source>
</evidence>
<dbReference type="SMART" id="SM01024">
    <property type="entry name" value="BCS1_N"/>
    <property type="match status" value="1"/>
</dbReference>
<dbReference type="GO" id="GO:0005524">
    <property type="term" value="F:ATP binding"/>
    <property type="evidence" value="ECO:0007669"/>
    <property type="project" value="UniProtKB-KW"/>
</dbReference>
<evidence type="ECO:0000256" key="1">
    <source>
        <dbReference type="ARBA" id="ARBA00004434"/>
    </source>
</evidence>
<comment type="subcellular location">
    <subcellularLocation>
        <location evidence="1">Mitochondrion inner membrane</location>
        <topology evidence="1">Single-pass membrane protein</topology>
    </subcellularLocation>
</comment>
<dbReference type="SMART" id="SM00382">
    <property type="entry name" value="AAA"/>
    <property type="match status" value="1"/>
</dbReference>
<dbReference type="PANTHER" id="PTHR23070">
    <property type="entry name" value="BCS1 AAA-TYPE ATPASE"/>
    <property type="match status" value="1"/>
</dbReference>
<feature type="compositionally biased region" description="Low complexity" evidence="12">
    <location>
        <begin position="430"/>
        <end position="441"/>
    </location>
</feature>
<comment type="catalytic activity">
    <reaction evidence="11">
        <text>ATP + H2O = ADP + phosphate + H(+)</text>
        <dbReference type="Rhea" id="RHEA:13065"/>
        <dbReference type="ChEBI" id="CHEBI:15377"/>
        <dbReference type="ChEBI" id="CHEBI:15378"/>
        <dbReference type="ChEBI" id="CHEBI:30616"/>
        <dbReference type="ChEBI" id="CHEBI:43474"/>
        <dbReference type="ChEBI" id="CHEBI:456216"/>
    </reaction>
    <physiologicalReaction direction="left-to-right" evidence="11">
        <dbReference type="Rhea" id="RHEA:13066"/>
    </physiologicalReaction>
</comment>
<evidence type="ECO:0000256" key="2">
    <source>
        <dbReference type="ARBA" id="ARBA00007448"/>
    </source>
</evidence>
<keyword evidence="9" id="KW-0496">Mitochondrion</keyword>
<evidence type="ECO:0000256" key="6">
    <source>
        <dbReference type="ARBA" id="ARBA00022801"/>
    </source>
</evidence>
<dbReference type="InterPro" id="IPR014851">
    <property type="entry name" value="BCS1_N"/>
</dbReference>
<evidence type="ECO:0000256" key="12">
    <source>
        <dbReference type="SAM" id="MobiDB-lite"/>
    </source>
</evidence>
<dbReference type="GO" id="GO:0005743">
    <property type="term" value="C:mitochondrial inner membrane"/>
    <property type="evidence" value="ECO:0007669"/>
    <property type="project" value="UniProtKB-SubCell"/>
</dbReference>
<keyword evidence="10 13" id="KW-0472">Membrane</keyword>
<evidence type="ECO:0000259" key="14">
    <source>
        <dbReference type="SMART" id="SM00382"/>
    </source>
</evidence>
<dbReference type="InterPro" id="IPR003593">
    <property type="entry name" value="AAA+_ATPase"/>
</dbReference>
<dbReference type="Pfam" id="PF08740">
    <property type="entry name" value="BCS1_N"/>
    <property type="match status" value="1"/>
</dbReference>
<evidence type="ECO:0000313" key="16">
    <source>
        <dbReference type="EMBL" id="KYR02278.1"/>
    </source>
</evidence>
<protein>
    <submittedName>
        <fullName evidence="16">AAA ATPase domain-containing protein</fullName>
    </submittedName>
</protein>
<comment type="similarity">
    <text evidence="2">Belongs to the AAA ATPase family. BCS1 subfamily.</text>
</comment>
<sequence length="456" mass="52385">MENLSTIIGGRYDYFQFGVGVLIVTWISGLFKDLIYGIFSFVKSRFYYSARLSFPDLSFQQVLEFVAAQNLIMGTREVSVTTETSRDEGNSIKILPSGTQWFFYKGYLTSITRTTSEKKQLNGMRDDYLDLNIYFGNKQMISDILEASRDHYTKMNQNKTKIFSLDQHGSTWLCISTQNKREIDSVFLEKEASQLILNDLTNFVNGKNWYVRTGVPYRRGYLLYGPPGTGKTSFILSIAGKFNKSISVMNLSKGVNDSNINNIIQKCQKDTILVMEDIDSAFVNRNSQNVTKLSFSALLNAIDGLAASDGRILVMTTNHIENLSPALIRPGRVDLKVKFDYATPYQIENMYKKFFDKEFHYILDILQPKLKNYSISTAQLQGWFIGHRDNPMELEDTIDEFIKKSESDNQSLFDDSPNTQTPTDKKDEPQQLQQQQEQQEQIPHTTDLRKRLILNH</sequence>
<dbReference type="Pfam" id="PF00004">
    <property type="entry name" value="AAA"/>
    <property type="match status" value="1"/>
</dbReference>
<proteinExistence type="inferred from homology"/>
<keyword evidence="6" id="KW-0378">Hydrolase</keyword>
<accession>A0A152A7U5</accession>
<dbReference type="Pfam" id="PF25426">
    <property type="entry name" value="AAA_lid_BCS1"/>
    <property type="match status" value="1"/>
</dbReference>
<evidence type="ECO:0000259" key="15">
    <source>
        <dbReference type="SMART" id="SM01024"/>
    </source>
</evidence>
<dbReference type="Proteomes" id="UP000076078">
    <property type="component" value="Unassembled WGS sequence"/>
</dbReference>